<feature type="non-terminal residue" evidence="1">
    <location>
        <position position="92"/>
    </location>
</feature>
<proteinExistence type="predicted"/>
<evidence type="ECO:0000313" key="1">
    <source>
        <dbReference type="EMBL" id="KAI8039125.1"/>
    </source>
</evidence>
<dbReference type="AlphaFoldDB" id="A0A9Q0BPH9"/>
<reference evidence="1" key="1">
    <citation type="journal article" date="2023" name="Genome Biol. Evol.">
        <title>Long-read-based Genome Assembly of Drosophila gunungcola Reveals Fewer Chemosensory Genes in Flower-breeding Species.</title>
        <authorList>
            <person name="Negi A."/>
            <person name="Liao B.Y."/>
            <person name="Yeh S.D."/>
        </authorList>
    </citation>
    <scope>NUCLEOTIDE SEQUENCE</scope>
    <source>
        <strain evidence="1">Sukarami</strain>
    </source>
</reference>
<dbReference type="EMBL" id="JAMKOV010000006">
    <property type="protein sequence ID" value="KAI8039125.1"/>
    <property type="molecule type" value="Genomic_DNA"/>
</dbReference>
<evidence type="ECO:0000313" key="2">
    <source>
        <dbReference type="Proteomes" id="UP001059596"/>
    </source>
</evidence>
<sequence>AVVVGVVFEAELLGYLALLQCEPATPPTLQRYNGNKALKSWNEAQMNDGLWMVIWGCSSPLPIRLTSLTTDYTILSTLTGATRINTPRPRYR</sequence>
<keyword evidence="2" id="KW-1185">Reference proteome</keyword>
<dbReference type="Proteomes" id="UP001059596">
    <property type="component" value="Unassembled WGS sequence"/>
</dbReference>
<protein>
    <submittedName>
        <fullName evidence="1">Uncharacterized protein</fullName>
    </submittedName>
</protein>
<accession>A0A9Q0BPH9</accession>
<name>A0A9Q0BPH9_9MUSC</name>
<comment type="caution">
    <text evidence="1">The sequence shown here is derived from an EMBL/GenBank/DDBJ whole genome shotgun (WGS) entry which is preliminary data.</text>
</comment>
<organism evidence="1 2">
    <name type="scientific">Drosophila gunungcola</name>
    <name type="common">fruit fly</name>
    <dbReference type="NCBI Taxonomy" id="103775"/>
    <lineage>
        <taxon>Eukaryota</taxon>
        <taxon>Metazoa</taxon>
        <taxon>Ecdysozoa</taxon>
        <taxon>Arthropoda</taxon>
        <taxon>Hexapoda</taxon>
        <taxon>Insecta</taxon>
        <taxon>Pterygota</taxon>
        <taxon>Neoptera</taxon>
        <taxon>Endopterygota</taxon>
        <taxon>Diptera</taxon>
        <taxon>Brachycera</taxon>
        <taxon>Muscomorpha</taxon>
        <taxon>Ephydroidea</taxon>
        <taxon>Drosophilidae</taxon>
        <taxon>Drosophila</taxon>
        <taxon>Sophophora</taxon>
    </lineage>
</organism>
<gene>
    <name evidence="1" type="ORF">M5D96_007842</name>
</gene>